<dbReference type="AlphaFoldDB" id="A0A3N4IKM3"/>
<evidence type="ECO:0000313" key="2">
    <source>
        <dbReference type="EMBL" id="RPA82174.1"/>
    </source>
</evidence>
<protein>
    <recommendedName>
        <fullName evidence="1">DUF4326 domain-containing protein</fullName>
    </recommendedName>
</protein>
<proteinExistence type="predicted"/>
<dbReference type="Pfam" id="PF14216">
    <property type="entry name" value="DUF4326"/>
    <property type="match status" value="1"/>
</dbReference>
<evidence type="ECO:0000313" key="3">
    <source>
        <dbReference type="Proteomes" id="UP000275078"/>
    </source>
</evidence>
<accession>A0A3N4IKM3</accession>
<organism evidence="2 3">
    <name type="scientific">Ascobolus immersus RN42</name>
    <dbReference type="NCBI Taxonomy" id="1160509"/>
    <lineage>
        <taxon>Eukaryota</taxon>
        <taxon>Fungi</taxon>
        <taxon>Dikarya</taxon>
        <taxon>Ascomycota</taxon>
        <taxon>Pezizomycotina</taxon>
        <taxon>Pezizomycetes</taxon>
        <taxon>Pezizales</taxon>
        <taxon>Ascobolaceae</taxon>
        <taxon>Ascobolus</taxon>
    </lineage>
</organism>
<name>A0A3N4IKM3_ASCIM</name>
<dbReference type="Proteomes" id="UP000275078">
    <property type="component" value="Unassembled WGS sequence"/>
</dbReference>
<sequence length="117" mass="12908">MPIRVVSKRRTGTQPHPHETVIYIGRPSPLGNPFPLHQEAQRAEVVEKYDAYLKKAYGENAALREELHRIAGKVKAGESVAVQCWCSPLKCHGDVVVKAVEWIVREGQGIGGLRGGE</sequence>
<dbReference type="InterPro" id="IPR025475">
    <property type="entry name" value="DUF4326"/>
</dbReference>
<reference evidence="2 3" key="1">
    <citation type="journal article" date="2018" name="Nat. Ecol. Evol.">
        <title>Pezizomycetes genomes reveal the molecular basis of ectomycorrhizal truffle lifestyle.</title>
        <authorList>
            <person name="Murat C."/>
            <person name="Payen T."/>
            <person name="Noel B."/>
            <person name="Kuo A."/>
            <person name="Morin E."/>
            <person name="Chen J."/>
            <person name="Kohler A."/>
            <person name="Krizsan K."/>
            <person name="Balestrini R."/>
            <person name="Da Silva C."/>
            <person name="Montanini B."/>
            <person name="Hainaut M."/>
            <person name="Levati E."/>
            <person name="Barry K.W."/>
            <person name="Belfiori B."/>
            <person name="Cichocki N."/>
            <person name="Clum A."/>
            <person name="Dockter R.B."/>
            <person name="Fauchery L."/>
            <person name="Guy J."/>
            <person name="Iotti M."/>
            <person name="Le Tacon F."/>
            <person name="Lindquist E.A."/>
            <person name="Lipzen A."/>
            <person name="Malagnac F."/>
            <person name="Mello A."/>
            <person name="Molinier V."/>
            <person name="Miyauchi S."/>
            <person name="Poulain J."/>
            <person name="Riccioni C."/>
            <person name="Rubini A."/>
            <person name="Sitrit Y."/>
            <person name="Splivallo R."/>
            <person name="Traeger S."/>
            <person name="Wang M."/>
            <person name="Zifcakova L."/>
            <person name="Wipf D."/>
            <person name="Zambonelli A."/>
            <person name="Paolocci F."/>
            <person name="Nowrousian M."/>
            <person name="Ottonello S."/>
            <person name="Baldrian P."/>
            <person name="Spatafora J.W."/>
            <person name="Henrissat B."/>
            <person name="Nagy L.G."/>
            <person name="Aury J.M."/>
            <person name="Wincker P."/>
            <person name="Grigoriev I.V."/>
            <person name="Bonfante P."/>
            <person name="Martin F.M."/>
        </authorList>
    </citation>
    <scope>NUCLEOTIDE SEQUENCE [LARGE SCALE GENOMIC DNA]</scope>
    <source>
        <strain evidence="2 3">RN42</strain>
    </source>
</reference>
<dbReference type="EMBL" id="ML119673">
    <property type="protein sequence ID" value="RPA82174.1"/>
    <property type="molecule type" value="Genomic_DNA"/>
</dbReference>
<feature type="domain" description="DUF4326" evidence="1">
    <location>
        <begin position="18"/>
        <end position="97"/>
    </location>
</feature>
<dbReference type="OrthoDB" id="272703at2759"/>
<keyword evidence="3" id="KW-1185">Reference proteome</keyword>
<evidence type="ECO:0000259" key="1">
    <source>
        <dbReference type="Pfam" id="PF14216"/>
    </source>
</evidence>
<gene>
    <name evidence="2" type="ORF">BJ508DRAFT_414241</name>
</gene>